<dbReference type="Pfam" id="PF17517">
    <property type="entry name" value="IgGFc_binding"/>
    <property type="match status" value="1"/>
</dbReference>
<keyword evidence="2" id="KW-0472">Membrane</keyword>
<sequence length="645" mass="72960">MTCLPEEDFGTEYYIFTSGAGHANQFAIANGRYENVIVEITVSGSLQYNGLYYGNSDTFSVVLNYQQVIQFQSSTDLTGTRIVSSVPVAVISGNRCFTGINSLCDVLVEQLYPVENWGRFFAVFPLLDHTRDIIDIIAASPNTTVTIKDPRKTTQYNLQQGSHVRLKLADRIIVNSSEPIMISYLLQETIPGLVTDYDPFFVTVPPLFLTRKYYKFVTQDKFYNFLLIVSQAPSLSDFYLDHEPLNFQNVSMTELHGIKGWEVSLGKLSGQHEIYHESLEFVIYVYGIETYISYGYTVGQESRYPDPPSPQPTKEPGDSEALTCLSDGAVYQLHMGLLVDADLSVDDIHLEDPSCKAEKDGSFAVIKIPFNRCGSRVLNEDGKTLYVNTVYGTIPDTSIHRIEVPVICGMETNETLEFSFHPKVTDVVAEGHYNISLKLYQSEEFDDPILSYPYEIELNGKLYVGFKVESDDEDLQILVEDCRSAPSLENNAQNYHLIRHGCPVDSTVHQYSDLDQREKHFRIHMFKFDDSSEVYLACNVIICHNSTSPNRCSQFCASHRHRRSVRNDNVKLGSAMLSQGPITFKQGDNIPHAEILSDKRDLYTFPSTVFMGLLCTVGILSAAILILQRRYYKVQEYTLLRNSIN</sequence>
<evidence type="ECO:0000259" key="3">
    <source>
        <dbReference type="PROSITE" id="PS51034"/>
    </source>
</evidence>
<evidence type="ECO:0000256" key="2">
    <source>
        <dbReference type="SAM" id="Phobius"/>
    </source>
</evidence>
<evidence type="ECO:0000256" key="1">
    <source>
        <dbReference type="ARBA" id="ARBA00023157"/>
    </source>
</evidence>
<dbReference type="Gene3D" id="2.60.40.4100">
    <property type="entry name" value="Zona pellucida, ZP-C domain"/>
    <property type="match status" value="1"/>
</dbReference>
<keyword evidence="2" id="KW-0812">Transmembrane</keyword>
<proteinExistence type="predicted"/>
<feature type="transmembrane region" description="Helical" evidence="2">
    <location>
        <begin position="609"/>
        <end position="627"/>
    </location>
</feature>
<dbReference type="SMART" id="SM00241">
    <property type="entry name" value="ZP"/>
    <property type="match status" value="1"/>
</dbReference>
<dbReference type="Pfam" id="PF00100">
    <property type="entry name" value="Zona_pellucida"/>
    <property type="match status" value="1"/>
</dbReference>
<keyword evidence="1" id="KW-1015">Disulfide bond</keyword>
<keyword evidence="2" id="KW-1133">Transmembrane helix</keyword>
<protein>
    <recommendedName>
        <fullName evidence="3">ZP domain-containing protein</fullName>
    </recommendedName>
</protein>
<dbReference type="PROSITE" id="PS51034">
    <property type="entry name" value="ZP_2"/>
    <property type="match status" value="1"/>
</dbReference>
<feature type="domain" description="ZP" evidence="3">
    <location>
        <begin position="323"/>
        <end position="559"/>
    </location>
</feature>
<keyword evidence="5" id="KW-1185">Reference proteome</keyword>
<dbReference type="InterPro" id="IPR042235">
    <property type="entry name" value="ZP-C_dom"/>
</dbReference>
<dbReference type="Gene3D" id="2.60.40.3210">
    <property type="entry name" value="Zona pellucida, ZP-N domain"/>
    <property type="match status" value="1"/>
</dbReference>
<dbReference type="AlphaFoldDB" id="A0AAD1T1E4"/>
<evidence type="ECO:0000313" key="4">
    <source>
        <dbReference type="EMBL" id="CAH2312797.1"/>
    </source>
</evidence>
<dbReference type="PANTHER" id="PTHR46534:SF4">
    <property type="entry name" value="IGGFC-BINDING PROTEIN-LIKE"/>
    <property type="match status" value="1"/>
</dbReference>
<dbReference type="InterPro" id="IPR001507">
    <property type="entry name" value="ZP_dom"/>
</dbReference>
<organism evidence="4 5">
    <name type="scientific">Pelobates cultripes</name>
    <name type="common">Western spadefoot toad</name>
    <dbReference type="NCBI Taxonomy" id="61616"/>
    <lineage>
        <taxon>Eukaryota</taxon>
        <taxon>Metazoa</taxon>
        <taxon>Chordata</taxon>
        <taxon>Craniata</taxon>
        <taxon>Vertebrata</taxon>
        <taxon>Euteleostomi</taxon>
        <taxon>Amphibia</taxon>
        <taxon>Batrachia</taxon>
        <taxon>Anura</taxon>
        <taxon>Pelobatoidea</taxon>
        <taxon>Pelobatidae</taxon>
        <taxon>Pelobates</taxon>
    </lineage>
</organism>
<dbReference type="PANTHER" id="PTHR46534">
    <property type="entry name" value="IGGFC_BINDING DOMAIN-CONTAINING PROTEIN"/>
    <property type="match status" value="1"/>
</dbReference>
<reference evidence="4" key="1">
    <citation type="submission" date="2022-03" db="EMBL/GenBank/DDBJ databases">
        <authorList>
            <person name="Alioto T."/>
            <person name="Alioto T."/>
            <person name="Gomez Garrido J."/>
        </authorList>
    </citation>
    <scope>NUCLEOTIDE SEQUENCE</scope>
</reference>
<evidence type="ECO:0000313" key="5">
    <source>
        <dbReference type="Proteomes" id="UP001295444"/>
    </source>
</evidence>
<gene>
    <name evidence="4" type="ORF">PECUL_23A024575</name>
</gene>
<dbReference type="InterPro" id="IPR035234">
    <property type="entry name" value="IgGFc-bd_N"/>
</dbReference>
<dbReference type="EMBL" id="OW240919">
    <property type="protein sequence ID" value="CAH2312797.1"/>
    <property type="molecule type" value="Genomic_DNA"/>
</dbReference>
<accession>A0AAD1T1E4</accession>
<dbReference type="InterPro" id="IPR055355">
    <property type="entry name" value="ZP-C"/>
</dbReference>
<dbReference type="Proteomes" id="UP001295444">
    <property type="component" value="Chromosome 08"/>
</dbReference>
<name>A0AAD1T1E4_PELCU</name>